<comment type="caution">
    <text evidence="1">The sequence shown here is derived from an EMBL/GenBank/DDBJ whole genome shotgun (WGS) entry which is preliminary data.</text>
</comment>
<dbReference type="EMBL" id="JACWUN010000009">
    <property type="protein sequence ID" value="MBD1400882.1"/>
    <property type="molecule type" value="Genomic_DNA"/>
</dbReference>
<evidence type="ECO:0000313" key="2">
    <source>
        <dbReference type="Proteomes" id="UP000632828"/>
    </source>
</evidence>
<dbReference type="Proteomes" id="UP000632828">
    <property type="component" value="Unassembled WGS sequence"/>
</dbReference>
<reference evidence="1" key="1">
    <citation type="submission" date="2020-09" db="EMBL/GenBank/DDBJ databases">
        <title>Pelobacter alkaliphilus sp. nov., a novel anaerobic arsenate-reducing bacterium from terrestrial mud volcano.</title>
        <authorList>
            <person name="Khomyakova M.A."/>
            <person name="Merkel A.Y."/>
            <person name="Slobodkin A.I."/>
        </authorList>
    </citation>
    <scope>NUCLEOTIDE SEQUENCE</scope>
    <source>
        <strain evidence="1">M08fum</strain>
    </source>
</reference>
<name>A0A8J6QNH7_9BACT</name>
<accession>A0A8J6QNH7</accession>
<organism evidence="1 2">
    <name type="scientific">Pelovirga terrestris</name>
    <dbReference type="NCBI Taxonomy" id="2771352"/>
    <lineage>
        <taxon>Bacteria</taxon>
        <taxon>Pseudomonadati</taxon>
        <taxon>Thermodesulfobacteriota</taxon>
        <taxon>Desulfuromonadia</taxon>
        <taxon>Geobacterales</taxon>
        <taxon>Geobacteraceae</taxon>
        <taxon>Pelovirga</taxon>
    </lineage>
</organism>
<dbReference type="RefSeq" id="WP_191155878.1">
    <property type="nucleotide sequence ID" value="NZ_JACWUN010000009.1"/>
</dbReference>
<protein>
    <submittedName>
        <fullName evidence="1">Uncharacterized protein</fullName>
    </submittedName>
</protein>
<evidence type="ECO:0000313" key="1">
    <source>
        <dbReference type="EMBL" id="MBD1400882.1"/>
    </source>
</evidence>
<proteinExistence type="predicted"/>
<gene>
    <name evidence="1" type="ORF">ICT70_09380</name>
</gene>
<keyword evidence="2" id="KW-1185">Reference proteome</keyword>
<sequence>MSKQEIGLENLLEATGRSFEAAQHDLGLPVGMQTRMMFEDAELEIKVQGVGVDGRGRLNMSPVSLAGLAGNELMAGALSTIRVHYVAARPDVPPAASSRTREEILAEVAERKDIRKLREILGDMTYQVTFQPEVKAWTVRVADNKDRTVRILAINDNNP</sequence>
<dbReference type="AlphaFoldDB" id="A0A8J6QNH7"/>